<dbReference type="Pfam" id="PF01370">
    <property type="entry name" value="Epimerase"/>
    <property type="match status" value="1"/>
</dbReference>
<protein>
    <submittedName>
        <fullName evidence="2">UDP-glucose 4-epimerase</fullName>
    </submittedName>
</protein>
<dbReference type="InterPro" id="IPR050177">
    <property type="entry name" value="Lipid_A_modif_metabolic_enz"/>
</dbReference>
<organism evidence="2 3">
    <name type="scientific">Phyllobacterium leguminum</name>
    <dbReference type="NCBI Taxonomy" id="314237"/>
    <lineage>
        <taxon>Bacteria</taxon>
        <taxon>Pseudomonadati</taxon>
        <taxon>Pseudomonadota</taxon>
        <taxon>Alphaproteobacteria</taxon>
        <taxon>Hyphomicrobiales</taxon>
        <taxon>Phyllobacteriaceae</taxon>
        <taxon>Phyllobacterium</taxon>
    </lineage>
</organism>
<dbReference type="PANTHER" id="PTHR43245:SF58">
    <property type="entry name" value="BLL5923 PROTEIN"/>
    <property type="match status" value="1"/>
</dbReference>
<dbReference type="AlphaFoldDB" id="A0A318T4K6"/>
<dbReference type="Proteomes" id="UP000247454">
    <property type="component" value="Unassembled WGS sequence"/>
</dbReference>
<dbReference type="PANTHER" id="PTHR43245">
    <property type="entry name" value="BIFUNCTIONAL POLYMYXIN RESISTANCE PROTEIN ARNA"/>
    <property type="match status" value="1"/>
</dbReference>
<keyword evidence="3" id="KW-1185">Reference proteome</keyword>
<dbReference type="SUPFAM" id="SSF51735">
    <property type="entry name" value="NAD(P)-binding Rossmann-fold domains"/>
    <property type="match status" value="1"/>
</dbReference>
<dbReference type="EMBL" id="QJTF01000010">
    <property type="protein sequence ID" value="PYE87880.1"/>
    <property type="molecule type" value="Genomic_DNA"/>
</dbReference>
<dbReference type="Gene3D" id="3.40.50.720">
    <property type="entry name" value="NAD(P)-binding Rossmann-like Domain"/>
    <property type="match status" value="1"/>
</dbReference>
<sequence length="313" mass="32818">MNAASSERVLVTGASGFIGRALVPHLLAAGFSVRAASRTPEKIRLAGVETAQLPSPDAPAAAFETLATGCDHVVHLAAIAHARQKLATAAYEAANRMLAARLAEAARSAAQGKFVFISSIRAQCGQVADGIVRETDPAKPEDDYGRAKLAAEQAIAAIFADTGKFTILRPVLVYGPGVGGNMAMLTRLGRLPVPLPFAGLDAKRSLLDREALCDAILHSIREPKTDGGTYLVADAEPLSVAQILAAIRAGLGRKPGLFPVPQSWLAHLAGLVGQSTRWQAVTGGLIASPLLLEETGWRAPRDSFRRIAESARA</sequence>
<gene>
    <name evidence="2" type="ORF">C7477_11065</name>
</gene>
<reference evidence="2 3" key="1">
    <citation type="submission" date="2018-06" db="EMBL/GenBank/DDBJ databases">
        <title>Genomic Encyclopedia of Type Strains, Phase III (KMG-III): the genomes of soil and plant-associated and newly described type strains.</title>
        <authorList>
            <person name="Whitman W."/>
        </authorList>
    </citation>
    <scope>NUCLEOTIDE SEQUENCE [LARGE SCALE GENOMIC DNA]</scope>
    <source>
        <strain evidence="2 3">ORS 1419</strain>
    </source>
</reference>
<evidence type="ECO:0000259" key="1">
    <source>
        <dbReference type="Pfam" id="PF01370"/>
    </source>
</evidence>
<dbReference type="RefSeq" id="WP_110751690.1">
    <property type="nucleotide sequence ID" value="NZ_QJTF01000010.1"/>
</dbReference>
<comment type="caution">
    <text evidence="2">The sequence shown here is derived from an EMBL/GenBank/DDBJ whole genome shotgun (WGS) entry which is preliminary data.</text>
</comment>
<name>A0A318T4K6_9HYPH</name>
<evidence type="ECO:0000313" key="3">
    <source>
        <dbReference type="Proteomes" id="UP000247454"/>
    </source>
</evidence>
<accession>A0A318T4K6</accession>
<evidence type="ECO:0000313" key="2">
    <source>
        <dbReference type="EMBL" id="PYE87880.1"/>
    </source>
</evidence>
<feature type="domain" description="NAD-dependent epimerase/dehydratase" evidence="1">
    <location>
        <begin position="9"/>
        <end position="232"/>
    </location>
</feature>
<dbReference type="InterPro" id="IPR001509">
    <property type="entry name" value="Epimerase_deHydtase"/>
</dbReference>
<proteinExistence type="predicted"/>
<dbReference type="InterPro" id="IPR036291">
    <property type="entry name" value="NAD(P)-bd_dom_sf"/>
</dbReference>
<dbReference type="OrthoDB" id="9814124at2"/>